<gene>
    <name evidence="5" type="ORF">E6K72_04995</name>
</gene>
<reference evidence="5 6" key="1">
    <citation type="journal article" date="2019" name="Nat. Microbiol.">
        <title>Mediterranean grassland soil C-N compound turnover is dependent on rainfall and depth, and is mediated by genomically divergent microorganisms.</title>
        <authorList>
            <person name="Diamond S."/>
            <person name="Andeer P.F."/>
            <person name="Li Z."/>
            <person name="Crits-Christoph A."/>
            <person name="Burstein D."/>
            <person name="Anantharaman K."/>
            <person name="Lane K.R."/>
            <person name="Thomas B.C."/>
            <person name="Pan C."/>
            <person name="Northen T.R."/>
            <person name="Banfield J.F."/>
        </authorList>
    </citation>
    <scope>NUCLEOTIDE SEQUENCE [LARGE SCALE GENOMIC DNA]</scope>
    <source>
        <strain evidence="5">WS_2</strain>
    </source>
</reference>
<proteinExistence type="predicted"/>
<dbReference type="InterPro" id="IPR004839">
    <property type="entry name" value="Aminotransferase_I/II_large"/>
</dbReference>
<evidence type="ECO:0000256" key="1">
    <source>
        <dbReference type="ARBA" id="ARBA00001933"/>
    </source>
</evidence>
<sequence length="403" mass="43943">MTARGDDARASAPSARSFAGEAPMNPLLLGGGEYPFLKLARIKDALLPAAVRPIDFSIGDPREETPDFIREALRAAVPAVSSYPAVAGLPELRAACARWLDRRFGVRLDPESQILPANGTKEAIFLLAFAVTGRDATRDTVVIPTPAYPVYEAGARFAGAHVHLAPLSARDGWRFDPGSVPDEIWRRTALLWINYPHNPTGATLAREGFERVHECARRFGFWVASDEAYAEIHFGAAPPSMLESGVDHVIALHTLSKRSAMTGYRSGFMAGDERLIAALKRFRPNVGVATPDFVQRAAIAAWSDDEHPVDLRERYGAKRELFRAALKRIGWAIAASEATFYLWIRAAGGDDVGLTERLMRAGLVALPGSFLGPGGEGYVRWALVPTLGECREAISRLESVENR</sequence>
<dbReference type="Proteomes" id="UP000317716">
    <property type="component" value="Unassembled WGS sequence"/>
</dbReference>
<evidence type="ECO:0000313" key="5">
    <source>
        <dbReference type="EMBL" id="TMQ56508.1"/>
    </source>
</evidence>
<dbReference type="Gene3D" id="3.40.640.10">
    <property type="entry name" value="Type I PLP-dependent aspartate aminotransferase-like (Major domain)"/>
    <property type="match status" value="1"/>
</dbReference>
<dbReference type="EMBL" id="VBOS01000166">
    <property type="protein sequence ID" value="TMQ56508.1"/>
    <property type="molecule type" value="Genomic_DNA"/>
</dbReference>
<organism evidence="5 6">
    <name type="scientific">Eiseniibacteriota bacterium</name>
    <dbReference type="NCBI Taxonomy" id="2212470"/>
    <lineage>
        <taxon>Bacteria</taxon>
        <taxon>Candidatus Eiseniibacteriota</taxon>
    </lineage>
</organism>
<dbReference type="Gene3D" id="3.90.1150.10">
    <property type="entry name" value="Aspartate Aminotransferase, domain 1"/>
    <property type="match status" value="1"/>
</dbReference>
<dbReference type="CDD" id="cd00609">
    <property type="entry name" value="AAT_like"/>
    <property type="match status" value="1"/>
</dbReference>
<keyword evidence="3 5" id="KW-0808">Transferase</keyword>
<feature type="domain" description="Aminotransferase class I/classII large" evidence="4">
    <location>
        <begin position="54"/>
        <end position="397"/>
    </location>
</feature>
<dbReference type="InterPro" id="IPR015424">
    <property type="entry name" value="PyrdxlP-dep_Trfase"/>
</dbReference>
<dbReference type="InterPro" id="IPR015421">
    <property type="entry name" value="PyrdxlP-dep_Trfase_major"/>
</dbReference>
<accession>A0A538SYN2</accession>
<evidence type="ECO:0000256" key="3">
    <source>
        <dbReference type="ARBA" id="ARBA00022679"/>
    </source>
</evidence>
<dbReference type="InterPro" id="IPR050881">
    <property type="entry name" value="LL-DAP_aminotransferase"/>
</dbReference>
<dbReference type="GO" id="GO:0008483">
    <property type="term" value="F:transaminase activity"/>
    <property type="evidence" value="ECO:0007669"/>
    <property type="project" value="UniProtKB-KW"/>
</dbReference>
<dbReference type="SUPFAM" id="SSF53383">
    <property type="entry name" value="PLP-dependent transferases"/>
    <property type="match status" value="1"/>
</dbReference>
<comment type="cofactor">
    <cofactor evidence="1">
        <name>pyridoxal 5'-phosphate</name>
        <dbReference type="ChEBI" id="CHEBI:597326"/>
    </cofactor>
</comment>
<name>A0A538SYN2_UNCEI</name>
<dbReference type="GO" id="GO:0030170">
    <property type="term" value="F:pyridoxal phosphate binding"/>
    <property type="evidence" value="ECO:0007669"/>
    <property type="project" value="InterPro"/>
</dbReference>
<evidence type="ECO:0000259" key="4">
    <source>
        <dbReference type="Pfam" id="PF00155"/>
    </source>
</evidence>
<protein>
    <submittedName>
        <fullName evidence="5">Aminotransferase class I/II-fold pyridoxal phosphate-dependent enzyme</fullName>
    </submittedName>
</protein>
<dbReference type="PANTHER" id="PTHR42832">
    <property type="entry name" value="AMINO ACID AMINOTRANSFERASE"/>
    <property type="match status" value="1"/>
</dbReference>
<comment type="caution">
    <text evidence="5">The sequence shown here is derived from an EMBL/GenBank/DDBJ whole genome shotgun (WGS) entry which is preliminary data.</text>
</comment>
<evidence type="ECO:0000313" key="6">
    <source>
        <dbReference type="Proteomes" id="UP000317716"/>
    </source>
</evidence>
<dbReference type="PANTHER" id="PTHR42832:SF3">
    <property type="entry name" value="L-GLUTAMINE--4-(METHYLSULFANYL)-2-OXOBUTANOATE AMINOTRANSFERASE"/>
    <property type="match status" value="1"/>
</dbReference>
<dbReference type="AlphaFoldDB" id="A0A538SYN2"/>
<keyword evidence="2 5" id="KW-0032">Aminotransferase</keyword>
<dbReference type="Pfam" id="PF00155">
    <property type="entry name" value="Aminotran_1_2"/>
    <property type="match status" value="1"/>
</dbReference>
<evidence type="ECO:0000256" key="2">
    <source>
        <dbReference type="ARBA" id="ARBA00022576"/>
    </source>
</evidence>
<dbReference type="InterPro" id="IPR015422">
    <property type="entry name" value="PyrdxlP-dep_Trfase_small"/>
</dbReference>